<dbReference type="NCBIfam" id="TIGR01414">
    <property type="entry name" value="autotrans_barl"/>
    <property type="match status" value="1"/>
</dbReference>
<dbReference type="GO" id="GO:0019867">
    <property type="term" value="C:outer membrane"/>
    <property type="evidence" value="ECO:0007669"/>
    <property type="project" value="InterPro"/>
</dbReference>
<keyword evidence="3" id="KW-1185">Reference proteome</keyword>
<dbReference type="InterPro" id="IPR036709">
    <property type="entry name" value="Autotransporte_beta_dom_sf"/>
</dbReference>
<reference evidence="3" key="1">
    <citation type="submission" date="2017-11" db="EMBL/GenBank/DDBJ databases">
        <authorList>
            <person name="Kuznetsova I."/>
            <person name="Sazanova A."/>
            <person name="Chirak E."/>
            <person name="Safronova V."/>
            <person name="Willems A."/>
        </authorList>
    </citation>
    <scope>NUCLEOTIDE SEQUENCE [LARGE SCALE GENOMIC DNA]</scope>
    <source>
        <strain evidence="3">STM 196</strain>
    </source>
</reference>
<comment type="caution">
    <text evidence="2">The sequence shown here is derived from an EMBL/GenBank/DDBJ whole genome shotgun (WGS) entry which is preliminary data.</text>
</comment>
<accession>A0A2P7BVX1</accession>
<evidence type="ECO:0000259" key="1">
    <source>
        <dbReference type="Pfam" id="PF03797"/>
    </source>
</evidence>
<dbReference type="Pfam" id="PF03797">
    <property type="entry name" value="Autotransporter"/>
    <property type="match status" value="1"/>
</dbReference>
<dbReference type="OrthoDB" id="9804931at2"/>
<sequence>MRRARLCNQDAICRFRALRCGELRAFEAGRLSGDRRDQTGLAGTSDLTTTTLGFRTSRSFALSDTLGLTARGLLGWSHAFGDVTPAAKLAFAGGQPFTVQGLPVARDTGIVEAGFDVGIGKSTTLGLTYTGQFSNRASDNAVKAVLTVRF</sequence>
<protein>
    <recommendedName>
        <fullName evidence="1">Autotransporter domain-containing protein</fullName>
    </recommendedName>
</protein>
<dbReference type="AlphaFoldDB" id="A0A2P7BVX1"/>
<feature type="domain" description="Autotransporter" evidence="1">
    <location>
        <begin position="43"/>
        <end position="130"/>
    </location>
</feature>
<proteinExistence type="predicted"/>
<dbReference type="Proteomes" id="UP000241444">
    <property type="component" value="Unassembled WGS sequence"/>
</dbReference>
<gene>
    <name evidence="2" type="ORF">CU102_00595</name>
</gene>
<organism evidence="2 3">
    <name type="scientific">Phyllobacterium brassicacearum</name>
    <dbReference type="NCBI Taxonomy" id="314235"/>
    <lineage>
        <taxon>Bacteria</taxon>
        <taxon>Pseudomonadati</taxon>
        <taxon>Pseudomonadota</taxon>
        <taxon>Alphaproteobacteria</taxon>
        <taxon>Hyphomicrobiales</taxon>
        <taxon>Phyllobacteriaceae</taxon>
        <taxon>Phyllobacterium</taxon>
    </lineage>
</organism>
<evidence type="ECO:0000313" key="3">
    <source>
        <dbReference type="Proteomes" id="UP000241444"/>
    </source>
</evidence>
<dbReference type="Gene3D" id="2.40.128.130">
    <property type="entry name" value="Autotransporter beta-domain"/>
    <property type="match status" value="1"/>
</dbReference>
<dbReference type="SUPFAM" id="SSF103515">
    <property type="entry name" value="Autotransporter"/>
    <property type="match status" value="1"/>
</dbReference>
<dbReference type="InterPro" id="IPR005546">
    <property type="entry name" value="Autotransporte_beta"/>
</dbReference>
<evidence type="ECO:0000313" key="2">
    <source>
        <dbReference type="EMBL" id="PSH70593.1"/>
    </source>
</evidence>
<dbReference type="EMBL" id="PGGO01000001">
    <property type="protein sequence ID" value="PSH70593.1"/>
    <property type="molecule type" value="Genomic_DNA"/>
</dbReference>
<dbReference type="InterPro" id="IPR006315">
    <property type="entry name" value="OM_autotransptr_brl_dom"/>
</dbReference>
<name>A0A2P7BVX1_9HYPH</name>